<evidence type="ECO:0000256" key="1">
    <source>
        <dbReference type="SAM" id="Phobius"/>
    </source>
</evidence>
<gene>
    <name evidence="2" type="ORF">RM545_09675</name>
</gene>
<evidence type="ECO:0000313" key="2">
    <source>
        <dbReference type="EMBL" id="MDT0646960.1"/>
    </source>
</evidence>
<keyword evidence="1" id="KW-0472">Membrane</keyword>
<evidence type="ECO:0000313" key="3">
    <source>
        <dbReference type="Proteomes" id="UP001245285"/>
    </source>
</evidence>
<sequence>MKISRKILIGIGSVVLLGIILVIVNLIAENKIKTALDSKLKEAGGSYEELDVNLLGGSIEVKQIKLNLAEKTLEASAVDLDGINVIEYLRTGNIEIGELSITDPRFLIDNGKKDTVAKKPSEEGSDFKKKVLIENVKLTNAEVQILKEDSEDKLFSKFSKFALQKVKIDQNTLKAPVPFEFEGYNFQSDTLYFQLNELHTVTAKEINAENGHFEVVALKMLPNFSKEEHQQHIPYEKDRYNFTFSNIQLGNLTWSMENDTLHLRNPYMEINQPNLEIYRDKTPPDDPRQKSLYSQTIRNLPIKINFDSIVLKDGYILYEERAQASRPPGSLDFSNLDATIYNFTNIGMEEPEFPKTEIDVQSLIFEKAPLKVHWEFDVSDRADHFQISGNMGAMASAEIDEFLKPAMNVSTTGSIEDMQFSFSGDDDTGSGDMKLSYNDFKVEVLKDDGTEKNNFLSAIANLVMNGTTSEERQYKDVEVTRNKKKSFWNYLWIFIKEGAIKTLI</sequence>
<organism evidence="2 3">
    <name type="scientific">Autumnicola lenta</name>
    <dbReference type="NCBI Taxonomy" id="3075593"/>
    <lineage>
        <taxon>Bacteria</taxon>
        <taxon>Pseudomonadati</taxon>
        <taxon>Bacteroidota</taxon>
        <taxon>Flavobacteriia</taxon>
        <taxon>Flavobacteriales</taxon>
        <taxon>Flavobacteriaceae</taxon>
        <taxon>Autumnicola</taxon>
    </lineage>
</organism>
<protein>
    <recommendedName>
        <fullName evidence="4">DUF748 domain-containing protein</fullName>
    </recommendedName>
</protein>
<proteinExistence type="predicted"/>
<dbReference type="EMBL" id="JAVRHO010000012">
    <property type="protein sequence ID" value="MDT0646960.1"/>
    <property type="molecule type" value="Genomic_DNA"/>
</dbReference>
<reference evidence="2 3" key="1">
    <citation type="submission" date="2023-09" db="EMBL/GenBank/DDBJ databases">
        <authorList>
            <person name="Rey-Velasco X."/>
        </authorList>
    </citation>
    <scope>NUCLEOTIDE SEQUENCE [LARGE SCALE GENOMIC DNA]</scope>
    <source>
        <strain evidence="2 3">F260</strain>
    </source>
</reference>
<accession>A0ABU3CLX8</accession>
<dbReference type="RefSeq" id="WP_311495123.1">
    <property type="nucleotide sequence ID" value="NZ_JAVRHO010000012.1"/>
</dbReference>
<keyword evidence="1" id="KW-0812">Transmembrane</keyword>
<evidence type="ECO:0008006" key="4">
    <source>
        <dbReference type="Google" id="ProtNLM"/>
    </source>
</evidence>
<keyword evidence="3" id="KW-1185">Reference proteome</keyword>
<keyword evidence="1" id="KW-1133">Transmembrane helix</keyword>
<name>A0ABU3CLX8_9FLAO</name>
<dbReference type="Proteomes" id="UP001245285">
    <property type="component" value="Unassembled WGS sequence"/>
</dbReference>
<feature type="transmembrane region" description="Helical" evidence="1">
    <location>
        <begin position="7"/>
        <end position="28"/>
    </location>
</feature>
<comment type="caution">
    <text evidence="2">The sequence shown here is derived from an EMBL/GenBank/DDBJ whole genome shotgun (WGS) entry which is preliminary data.</text>
</comment>